<gene>
    <name evidence="7" type="ORF">D2962_15755</name>
</gene>
<name>A0A3G2R8U6_9FIRM</name>
<feature type="domain" description="ABC transporter" evidence="6">
    <location>
        <begin position="3"/>
        <end position="234"/>
    </location>
</feature>
<protein>
    <submittedName>
        <fullName evidence="7">ABC transporter ATP-binding protein</fullName>
    </submittedName>
</protein>
<keyword evidence="2" id="KW-0813">Transport</keyword>
<evidence type="ECO:0000256" key="2">
    <source>
        <dbReference type="ARBA" id="ARBA00022448"/>
    </source>
</evidence>
<dbReference type="PROSITE" id="PS00211">
    <property type="entry name" value="ABC_TRANSPORTER_1"/>
    <property type="match status" value="1"/>
</dbReference>
<dbReference type="Pfam" id="PF00005">
    <property type="entry name" value="ABC_tran"/>
    <property type="match status" value="1"/>
</dbReference>
<dbReference type="GO" id="GO:0016887">
    <property type="term" value="F:ATP hydrolysis activity"/>
    <property type="evidence" value="ECO:0007669"/>
    <property type="project" value="InterPro"/>
</dbReference>
<dbReference type="GO" id="GO:0005524">
    <property type="term" value="F:ATP binding"/>
    <property type="evidence" value="ECO:0007669"/>
    <property type="project" value="UniProtKB-KW"/>
</dbReference>
<dbReference type="InterPro" id="IPR052156">
    <property type="entry name" value="BCAA_Transport_ATP-bd_LivF"/>
</dbReference>
<dbReference type="KEGG" id="bacg:D2962_15755"/>
<dbReference type="CDD" id="cd03224">
    <property type="entry name" value="ABC_TM1139_LivF_branched"/>
    <property type="match status" value="1"/>
</dbReference>
<dbReference type="InterPro" id="IPR003439">
    <property type="entry name" value="ABC_transporter-like_ATP-bd"/>
</dbReference>
<dbReference type="AlphaFoldDB" id="A0A3G2R8U6"/>
<evidence type="ECO:0000256" key="5">
    <source>
        <dbReference type="ARBA" id="ARBA00022970"/>
    </source>
</evidence>
<dbReference type="InterPro" id="IPR030660">
    <property type="entry name" value="ABC_branched_ATPase_LivF/BraG"/>
</dbReference>
<evidence type="ECO:0000313" key="7">
    <source>
        <dbReference type="EMBL" id="AYO31866.1"/>
    </source>
</evidence>
<evidence type="ECO:0000256" key="1">
    <source>
        <dbReference type="ARBA" id="ARBA00005417"/>
    </source>
</evidence>
<dbReference type="Gene3D" id="3.40.50.300">
    <property type="entry name" value="P-loop containing nucleotide triphosphate hydrolases"/>
    <property type="match status" value="1"/>
</dbReference>
<dbReference type="PANTHER" id="PTHR43820">
    <property type="entry name" value="HIGH-AFFINITY BRANCHED-CHAIN AMINO ACID TRANSPORT ATP-BINDING PROTEIN LIVF"/>
    <property type="match status" value="1"/>
</dbReference>
<keyword evidence="4 7" id="KW-0067">ATP-binding</keyword>
<evidence type="ECO:0000313" key="8">
    <source>
        <dbReference type="Proteomes" id="UP000280960"/>
    </source>
</evidence>
<dbReference type="EMBL" id="CP033169">
    <property type="protein sequence ID" value="AYO31866.1"/>
    <property type="molecule type" value="Genomic_DNA"/>
</dbReference>
<dbReference type="GO" id="GO:0015658">
    <property type="term" value="F:branched-chain amino acid transmembrane transporter activity"/>
    <property type="evidence" value="ECO:0007669"/>
    <property type="project" value="InterPro"/>
</dbReference>
<dbReference type="GO" id="GO:0015807">
    <property type="term" value="P:L-amino acid transport"/>
    <property type="evidence" value="ECO:0007669"/>
    <property type="project" value="TreeGrafter"/>
</dbReference>
<keyword evidence="8" id="KW-1185">Reference proteome</keyword>
<proteinExistence type="inferred from homology"/>
<organism evidence="7 8">
    <name type="scientific">Biomaibacter acetigenes</name>
    <dbReference type="NCBI Taxonomy" id="2316383"/>
    <lineage>
        <taxon>Bacteria</taxon>
        <taxon>Bacillati</taxon>
        <taxon>Bacillota</taxon>
        <taxon>Clostridia</taxon>
        <taxon>Thermosediminibacterales</taxon>
        <taxon>Tepidanaerobacteraceae</taxon>
        <taxon>Biomaibacter</taxon>
    </lineage>
</organism>
<dbReference type="PROSITE" id="PS50893">
    <property type="entry name" value="ABC_TRANSPORTER_2"/>
    <property type="match status" value="1"/>
</dbReference>
<dbReference type="SUPFAM" id="SSF52540">
    <property type="entry name" value="P-loop containing nucleoside triphosphate hydrolases"/>
    <property type="match status" value="1"/>
</dbReference>
<evidence type="ECO:0000256" key="4">
    <source>
        <dbReference type="ARBA" id="ARBA00022840"/>
    </source>
</evidence>
<dbReference type="InterPro" id="IPR017871">
    <property type="entry name" value="ABC_transporter-like_CS"/>
</dbReference>
<dbReference type="RefSeq" id="WP_122015539.1">
    <property type="nucleotide sequence ID" value="NZ_CP033169.1"/>
</dbReference>
<keyword evidence="5" id="KW-0029">Amino-acid transport</keyword>
<sequence>MILKITDLNVFHGPIHAIKKVNLHVKEGEIVAIIGANGAGKTTLLNTIAGLKKKTDGEILYQGEPLPEKSHEVLKKGIALCPEGRRVFGNLTVYENLIMGGYLMKYKKDFEKEVEAVYHLFPRLHERRNQIASTLSGGEQQMLAIGRALMSKPRLFLLDEPSLGLAPLLVQEIFNKFIEINQMGVSILIVEQNAKHALMLSSRAYVLQTGNVIKEGPSKNLLNDPQIQEAYLGKRLKDRQNQ</sequence>
<reference evidence="7 8" key="1">
    <citation type="submission" date="2018-10" db="EMBL/GenBank/DDBJ databases">
        <authorList>
            <person name="Zhang X."/>
        </authorList>
    </citation>
    <scope>NUCLEOTIDE SEQUENCE [LARGE SCALE GENOMIC DNA]</scope>
    <source>
        <strain evidence="7 8">SK-G1</strain>
    </source>
</reference>
<dbReference type="SMART" id="SM00382">
    <property type="entry name" value="AAA"/>
    <property type="match status" value="1"/>
</dbReference>
<keyword evidence="3" id="KW-0547">Nucleotide-binding</keyword>
<evidence type="ECO:0000259" key="6">
    <source>
        <dbReference type="PROSITE" id="PS50893"/>
    </source>
</evidence>
<evidence type="ECO:0000256" key="3">
    <source>
        <dbReference type="ARBA" id="ARBA00022741"/>
    </source>
</evidence>
<dbReference type="PANTHER" id="PTHR43820:SF4">
    <property type="entry name" value="HIGH-AFFINITY BRANCHED-CHAIN AMINO ACID TRANSPORT ATP-BINDING PROTEIN LIVF"/>
    <property type="match status" value="1"/>
</dbReference>
<accession>A0A3G2R8U6</accession>
<dbReference type="PIRSF" id="PIRSF039137">
    <property type="entry name" value="ABC_branched_ATPase"/>
    <property type="match status" value="1"/>
</dbReference>
<dbReference type="Proteomes" id="UP000280960">
    <property type="component" value="Chromosome"/>
</dbReference>
<dbReference type="InterPro" id="IPR027417">
    <property type="entry name" value="P-loop_NTPase"/>
</dbReference>
<dbReference type="InterPro" id="IPR003593">
    <property type="entry name" value="AAA+_ATPase"/>
</dbReference>
<comment type="similarity">
    <text evidence="1">Belongs to the ABC transporter superfamily.</text>
</comment>